<dbReference type="PANTHER" id="PTHR36503:SF2">
    <property type="entry name" value="BLR2408 PROTEIN"/>
    <property type="match status" value="1"/>
</dbReference>
<evidence type="ECO:0000259" key="1">
    <source>
        <dbReference type="PROSITE" id="PS51819"/>
    </source>
</evidence>
<dbReference type="Pfam" id="PF22677">
    <property type="entry name" value="Ble-like_N"/>
    <property type="match status" value="1"/>
</dbReference>
<feature type="domain" description="VOC" evidence="1">
    <location>
        <begin position="2"/>
        <end position="128"/>
    </location>
</feature>
<gene>
    <name evidence="2" type="ORF">C7V51_10240</name>
</gene>
<dbReference type="InterPro" id="IPR053863">
    <property type="entry name" value="Glyoxy/Ble-like_N"/>
</dbReference>
<dbReference type="InterPro" id="IPR029068">
    <property type="entry name" value="Glyas_Bleomycin-R_OHBP_Dase"/>
</dbReference>
<protein>
    <submittedName>
        <fullName evidence="2">Glyoxalase</fullName>
    </submittedName>
</protein>
<dbReference type="PROSITE" id="PS51819">
    <property type="entry name" value="VOC"/>
    <property type="match status" value="1"/>
</dbReference>
<reference evidence="2 3" key="1">
    <citation type="submission" date="2018-03" db="EMBL/GenBank/DDBJ databases">
        <title>Bacteriophage NCPPB3778 and a type I-E CRISPR drive the evolution of the US Biological Select Agent, Rathayibacter toxicus.</title>
        <authorList>
            <person name="Davis E.W.II."/>
            <person name="Tabima J.F."/>
            <person name="Weisberg A.J."/>
            <person name="Dantas Lopes L."/>
            <person name="Wiseman M.S."/>
            <person name="Wiseman M.S."/>
            <person name="Pupko T."/>
            <person name="Belcher M.S."/>
            <person name="Sechler A.J."/>
            <person name="Tancos M.A."/>
            <person name="Schroeder B.K."/>
            <person name="Murray T.D."/>
            <person name="Luster D.G."/>
            <person name="Schneider W.L."/>
            <person name="Rogers E."/>
            <person name="Andreote F.D."/>
            <person name="Grunwald N.J."/>
            <person name="Putnam M.L."/>
            <person name="Chang J.H."/>
        </authorList>
    </citation>
    <scope>NUCLEOTIDE SEQUENCE [LARGE SCALE GENOMIC DNA]</scope>
    <source>
        <strain evidence="2 3">NCCPB 2253</strain>
    </source>
</reference>
<evidence type="ECO:0000313" key="2">
    <source>
        <dbReference type="EMBL" id="AZZ56222.1"/>
    </source>
</evidence>
<organism evidence="2 3">
    <name type="scientific">Rathayibacter iranicus</name>
    <dbReference type="NCBI Taxonomy" id="59737"/>
    <lineage>
        <taxon>Bacteria</taxon>
        <taxon>Bacillati</taxon>
        <taxon>Actinomycetota</taxon>
        <taxon>Actinomycetes</taxon>
        <taxon>Micrococcales</taxon>
        <taxon>Microbacteriaceae</taxon>
        <taxon>Rathayibacter</taxon>
    </lineage>
</organism>
<proteinExistence type="predicted"/>
<accession>A0AAD1ADG6</accession>
<dbReference type="Proteomes" id="UP000283946">
    <property type="component" value="Chromosome"/>
</dbReference>
<dbReference type="EMBL" id="CP028130">
    <property type="protein sequence ID" value="AZZ56222.1"/>
    <property type="molecule type" value="Genomic_DNA"/>
</dbReference>
<sequence length="140" mass="15174">MAVDSIFVNLPVTDLGRSTAFYTALGWSVNPLFSNEDAACIVASEHVYAMLLVHPFFSTFTSKTIIDAKDEVQALFALSVGSREEVDQLLKRGLEAGGAEPVPVQDLGFMYSRDLEDPDGHIWEFLHMDPAAAEAGPPAS</sequence>
<evidence type="ECO:0000313" key="3">
    <source>
        <dbReference type="Proteomes" id="UP000283946"/>
    </source>
</evidence>
<dbReference type="InterPro" id="IPR037523">
    <property type="entry name" value="VOC_core"/>
</dbReference>
<dbReference type="PANTHER" id="PTHR36503">
    <property type="entry name" value="BLR2520 PROTEIN"/>
    <property type="match status" value="1"/>
</dbReference>
<dbReference type="KEGG" id="ria:C7V51_10240"/>
<dbReference type="AlphaFoldDB" id="A0AAD1ADG6"/>
<dbReference type="SUPFAM" id="SSF54593">
    <property type="entry name" value="Glyoxalase/Bleomycin resistance protein/Dihydroxybiphenyl dioxygenase"/>
    <property type="match status" value="1"/>
</dbReference>
<dbReference type="Gene3D" id="3.10.180.10">
    <property type="entry name" value="2,3-Dihydroxybiphenyl 1,2-Dioxygenase, domain 1"/>
    <property type="match status" value="1"/>
</dbReference>
<name>A0AAD1ADG6_9MICO</name>
<dbReference type="RefSeq" id="WP_104265369.1">
    <property type="nucleotide sequence ID" value="NZ_CP028130.1"/>
</dbReference>